<feature type="compositionally biased region" description="Polar residues" evidence="1">
    <location>
        <begin position="23"/>
        <end position="32"/>
    </location>
</feature>
<feature type="region of interest" description="Disordered" evidence="1">
    <location>
        <begin position="104"/>
        <end position="126"/>
    </location>
</feature>
<evidence type="ECO:0000313" key="2">
    <source>
        <dbReference type="EMBL" id="PAV92547.1"/>
    </source>
</evidence>
<feature type="region of interest" description="Disordered" evidence="1">
    <location>
        <begin position="20"/>
        <end position="42"/>
    </location>
</feature>
<dbReference type="AlphaFoldDB" id="A0A2A2M2T1"/>
<sequence length="126" mass="13392">MAAPGGYVVAGGGACLPVAAGQRQPNSVGNARSRNDRRSTELRNPCRSGYLFTIGAGIAVRTGADRLQLRGRLASSKRGSTLPLELVEKFGNPLGIFSMLGHGRKLQQSSRRNDREKADSQAALSR</sequence>
<protein>
    <submittedName>
        <fullName evidence="2">Uncharacterized protein</fullName>
    </submittedName>
</protein>
<proteinExistence type="predicted"/>
<comment type="caution">
    <text evidence="2">The sequence shown here is derived from an EMBL/GenBank/DDBJ whole genome shotgun (WGS) entry which is preliminary data.</text>
</comment>
<accession>A0A2A2M2T1</accession>
<gene>
    <name evidence="2" type="ORF">WR25_18261</name>
</gene>
<evidence type="ECO:0000313" key="3">
    <source>
        <dbReference type="Proteomes" id="UP000218231"/>
    </source>
</evidence>
<dbReference type="Proteomes" id="UP000218231">
    <property type="component" value="Unassembled WGS sequence"/>
</dbReference>
<keyword evidence="3" id="KW-1185">Reference proteome</keyword>
<evidence type="ECO:0000256" key="1">
    <source>
        <dbReference type="SAM" id="MobiDB-lite"/>
    </source>
</evidence>
<organism evidence="2 3">
    <name type="scientific">Diploscapter pachys</name>
    <dbReference type="NCBI Taxonomy" id="2018661"/>
    <lineage>
        <taxon>Eukaryota</taxon>
        <taxon>Metazoa</taxon>
        <taxon>Ecdysozoa</taxon>
        <taxon>Nematoda</taxon>
        <taxon>Chromadorea</taxon>
        <taxon>Rhabditida</taxon>
        <taxon>Rhabditina</taxon>
        <taxon>Rhabditomorpha</taxon>
        <taxon>Rhabditoidea</taxon>
        <taxon>Rhabditidae</taxon>
        <taxon>Diploscapter</taxon>
    </lineage>
</organism>
<dbReference type="EMBL" id="LIAE01006155">
    <property type="protein sequence ID" value="PAV92547.1"/>
    <property type="molecule type" value="Genomic_DNA"/>
</dbReference>
<name>A0A2A2M2T1_9BILA</name>
<reference evidence="2 3" key="1">
    <citation type="journal article" date="2017" name="Curr. Biol.">
        <title>Genome architecture and evolution of a unichromosomal asexual nematode.</title>
        <authorList>
            <person name="Fradin H."/>
            <person name="Zegar C."/>
            <person name="Gutwein M."/>
            <person name="Lucas J."/>
            <person name="Kovtun M."/>
            <person name="Corcoran D."/>
            <person name="Baugh L.R."/>
            <person name="Kiontke K."/>
            <person name="Gunsalus K."/>
            <person name="Fitch D.H."/>
            <person name="Piano F."/>
        </authorList>
    </citation>
    <scope>NUCLEOTIDE SEQUENCE [LARGE SCALE GENOMIC DNA]</scope>
    <source>
        <strain evidence="2">PF1309</strain>
    </source>
</reference>